<protein>
    <recommendedName>
        <fullName evidence="3">XRE family transcriptional regulator</fullName>
    </recommendedName>
</protein>
<dbReference type="EMBL" id="LT963396">
    <property type="protein sequence ID" value="SOS30088.1"/>
    <property type="molecule type" value="Genomic_DNA"/>
</dbReference>
<gene>
    <name evidence="1" type="ORF">PL963_P100105</name>
</gene>
<evidence type="ECO:0008006" key="3">
    <source>
        <dbReference type="Google" id="ProtNLM"/>
    </source>
</evidence>
<keyword evidence="1" id="KW-0614">Plasmid</keyword>
<dbReference type="Proteomes" id="UP000239025">
    <property type="component" value="Plasmid PP1"/>
</dbReference>
<evidence type="ECO:0000313" key="2">
    <source>
        <dbReference type="Proteomes" id="UP000239025"/>
    </source>
</evidence>
<reference evidence="2" key="1">
    <citation type="submission" date="2017-11" db="EMBL/GenBank/DDBJ databases">
        <authorList>
            <person name="Blom J."/>
        </authorList>
    </citation>
    <scope>NUCLEOTIDE SEQUENCE [LARGE SCALE GENOMIC DNA]</scope>
    <source>
        <plasmid evidence="2">PP1</plasmid>
    </source>
</reference>
<organism evidence="1 2">
    <name type="scientific">Pseudomonas cerasi</name>
    <dbReference type="NCBI Taxonomy" id="1583341"/>
    <lineage>
        <taxon>Bacteria</taxon>
        <taxon>Pseudomonadati</taxon>
        <taxon>Pseudomonadota</taxon>
        <taxon>Gammaproteobacteria</taxon>
        <taxon>Pseudomonadales</taxon>
        <taxon>Pseudomonadaceae</taxon>
        <taxon>Pseudomonas</taxon>
    </lineage>
</organism>
<proteinExistence type="predicted"/>
<dbReference type="AlphaFoldDB" id="A0A2K4W2H2"/>
<keyword evidence="2" id="KW-1185">Reference proteome</keyword>
<name>A0A2K4W2H2_9PSED</name>
<sequence length="60" mass="7070">MLIQRLTPEEFKAEYRRRGWSGKDLAAHWGKHPVSLSKIVNDPERPTHWDDAVRGLPEYK</sequence>
<geneLocation type="plasmid" evidence="1 2">
    <name>PP1</name>
</geneLocation>
<accession>A0A2K4W2H2</accession>
<evidence type="ECO:0000313" key="1">
    <source>
        <dbReference type="EMBL" id="SOS30088.1"/>
    </source>
</evidence>